<gene>
    <name evidence="2" type="ORF">CLORY_14380</name>
</gene>
<feature type="domain" description="DUF58" evidence="1">
    <location>
        <begin position="46"/>
        <end position="250"/>
    </location>
</feature>
<accession>A0A1V4IST5</accession>
<dbReference type="AlphaFoldDB" id="A0A1V4IST5"/>
<dbReference type="SUPFAM" id="SSF53300">
    <property type="entry name" value="vWA-like"/>
    <property type="match status" value="1"/>
</dbReference>
<proteinExistence type="predicted"/>
<evidence type="ECO:0000313" key="3">
    <source>
        <dbReference type="Proteomes" id="UP000190080"/>
    </source>
</evidence>
<dbReference type="PANTHER" id="PTHR33608">
    <property type="entry name" value="BLL2464 PROTEIN"/>
    <property type="match status" value="1"/>
</dbReference>
<name>A0A1V4IST5_9CLOT</name>
<comment type="caution">
    <text evidence="2">The sequence shown here is derived from an EMBL/GenBank/DDBJ whole genome shotgun (WGS) entry which is preliminary data.</text>
</comment>
<dbReference type="RefSeq" id="WP_079422848.1">
    <property type="nucleotide sequence ID" value="NZ_MZGV01000011.1"/>
</dbReference>
<dbReference type="InterPro" id="IPR002881">
    <property type="entry name" value="DUF58"/>
</dbReference>
<reference evidence="2 3" key="1">
    <citation type="submission" date="2017-03" db="EMBL/GenBank/DDBJ databases">
        <title>Genome sequence of Clostridium oryzae DSM 28571.</title>
        <authorList>
            <person name="Poehlein A."/>
            <person name="Daniel R."/>
        </authorList>
    </citation>
    <scope>NUCLEOTIDE SEQUENCE [LARGE SCALE GENOMIC DNA]</scope>
    <source>
        <strain evidence="2 3">DSM 28571</strain>
    </source>
</reference>
<dbReference type="InterPro" id="IPR036465">
    <property type="entry name" value="vWFA_dom_sf"/>
</dbReference>
<protein>
    <recommendedName>
        <fullName evidence="1">DUF58 domain-containing protein</fullName>
    </recommendedName>
</protein>
<organism evidence="2 3">
    <name type="scientific">Clostridium oryzae</name>
    <dbReference type="NCBI Taxonomy" id="1450648"/>
    <lineage>
        <taxon>Bacteria</taxon>
        <taxon>Bacillati</taxon>
        <taxon>Bacillota</taxon>
        <taxon>Clostridia</taxon>
        <taxon>Eubacteriales</taxon>
        <taxon>Clostridiaceae</taxon>
        <taxon>Clostridium</taxon>
    </lineage>
</organism>
<sequence length="290" mass="33067">MNEKIFDSSFFSKLENISIKTRMAMTQGTAGGRKSNVKGNSVEFSDFREYTPGDDFRRVDWNAYGRFNKLFLKLFMEEREALLNIFIDCSKSMDYGINKKAVMAMRISGVLTYSALSNLDRVIINKVNDNNIIQSSSYMGKGRFQETLQFIEKTDYRGSTNLSGAIKKKNFTGRGISVIISDFFTSGSIINAIKYLAYKKQHIIFIQVLSREELMPELNGPVRLVDIESGEDINIIITPKLLDRYKENLKTMRSSIKEQLSSYGGSFIQVTSDEELDKIVFEDLSREGII</sequence>
<dbReference type="OrthoDB" id="9776116at2"/>
<dbReference type="Proteomes" id="UP000190080">
    <property type="component" value="Unassembled WGS sequence"/>
</dbReference>
<dbReference type="EMBL" id="MZGV01000011">
    <property type="protein sequence ID" value="OPJ63072.1"/>
    <property type="molecule type" value="Genomic_DNA"/>
</dbReference>
<dbReference type="PANTHER" id="PTHR33608:SF7">
    <property type="entry name" value="DUF58 DOMAIN-CONTAINING PROTEIN"/>
    <property type="match status" value="1"/>
</dbReference>
<evidence type="ECO:0000313" key="2">
    <source>
        <dbReference type="EMBL" id="OPJ63072.1"/>
    </source>
</evidence>
<keyword evidence="3" id="KW-1185">Reference proteome</keyword>
<dbReference type="STRING" id="1450648.CLORY_14380"/>
<evidence type="ECO:0000259" key="1">
    <source>
        <dbReference type="Pfam" id="PF01882"/>
    </source>
</evidence>
<dbReference type="Pfam" id="PF01882">
    <property type="entry name" value="DUF58"/>
    <property type="match status" value="1"/>
</dbReference>